<dbReference type="PRINTS" id="PR01217">
    <property type="entry name" value="PRICHEXTENSN"/>
</dbReference>
<dbReference type="AlphaFoldDB" id="A0A553HLH0"/>
<feature type="compositionally biased region" description="Basic and acidic residues" evidence="1">
    <location>
        <begin position="716"/>
        <end position="752"/>
    </location>
</feature>
<proteinExistence type="predicted"/>
<protein>
    <submittedName>
        <fullName evidence="2">Uncharacterized protein</fullName>
    </submittedName>
</protein>
<evidence type="ECO:0000313" key="2">
    <source>
        <dbReference type="EMBL" id="TRX88793.1"/>
    </source>
</evidence>
<name>A0A553HLH0_9PEZI</name>
<dbReference type="OrthoDB" id="4765920at2759"/>
<feature type="compositionally biased region" description="Low complexity" evidence="1">
    <location>
        <begin position="163"/>
        <end position="179"/>
    </location>
</feature>
<feature type="compositionally biased region" description="Pro residues" evidence="1">
    <location>
        <begin position="184"/>
        <end position="195"/>
    </location>
</feature>
<feature type="region of interest" description="Disordered" evidence="1">
    <location>
        <begin position="121"/>
        <end position="258"/>
    </location>
</feature>
<sequence length="752" mass="83450">MEVFEFGRACVMITNRMREAGKDPVRDWKRWFPRIIDQEIEKSEEMYPILGLRTFTAVQQSICKRVWFFFFKNEPLPWAEVNPDRPSFGQEEEMEISLMREALKVSLTDTKAAIAIFGRNSMGTSKTGSEKPVSEVQPTVETPTVSKAPPPPKPDPIPPPVPTISAVPTPKPKQPTSKPEQPKPKPAQPTKPAGPNPDYKPSFGAAGFVPGGVSQFHRMMRPDAGTSDRRWENAAPPQPSDRPEGWTTGPDPIKSNDGVDEAKERLKGLQVEDPVFEAAMAKMVARINELETQLNAEKAQFPRLPSAPLPDLGSCHQMGPLVGFVGSGPAATPTKKCPFDSWLDDDGKPIACLPGCGPGEIPLPDNMDPKVYLLPIKTDLEAWLNVDLYFETKNNKASPNKIQILPGKSRGQPRPAEVDSEYGLRAFNILFRWTQQMIDEGEMKPIIPFVKEYLTMESQFFGTRQKVAVTLQPIGRMARYPRKLKVISADAMKQGTSKQSSTARSNVPKGPAPDKNKTGDTKPKPPATKGKGEPKPPKPYGKTMGPEKGGKHDGSVSAPAWMNVVAYKDCFEAVINKGGKMTELCTPIELTNLRDLFCSLVPRKEVDGQPTGRQFVEHLDNKVFTPFTLLFERNSVEEYSGLWTETTFFAEDLLKEAAKVFGHEPQFCLEEDWNRIESGVMRNIQALKLPQKASKPKESSDSGVITISEGRGIDGGLRRKWVDGLRDDPRQESKGKEEISRPGDEAKPEPEK</sequence>
<comment type="caution">
    <text evidence="2">The sequence shown here is derived from an EMBL/GenBank/DDBJ whole genome shotgun (WGS) entry which is preliminary data.</text>
</comment>
<evidence type="ECO:0000256" key="1">
    <source>
        <dbReference type="SAM" id="MobiDB-lite"/>
    </source>
</evidence>
<reference evidence="3" key="1">
    <citation type="submission" date="2019-06" db="EMBL/GenBank/DDBJ databases">
        <title>Draft genome sequence of the griseofulvin-producing fungus Xylaria cubensis strain G536.</title>
        <authorList>
            <person name="Mead M.E."/>
            <person name="Raja H.A."/>
            <person name="Steenwyk J.L."/>
            <person name="Knowles S.L."/>
            <person name="Oberlies N.H."/>
            <person name="Rokas A."/>
        </authorList>
    </citation>
    <scope>NUCLEOTIDE SEQUENCE [LARGE SCALE GENOMIC DNA]</scope>
    <source>
        <strain evidence="3">G536</strain>
    </source>
</reference>
<feature type="region of interest" description="Disordered" evidence="1">
    <location>
        <begin position="491"/>
        <end position="554"/>
    </location>
</feature>
<organism evidence="2 3">
    <name type="scientific">Xylaria flabelliformis</name>
    <dbReference type="NCBI Taxonomy" id="2512241"/>
    <lineage>
        <taxon>Eukaryota</taxon>
        <taxon>Fungi</taxon>
        <taxon>Dikarya</taxon>
        <taxon>Ascomycota</taxon>
        <taxon>Pezizomycotina</taxon>
        <taxon>Sordariomycetes</taxon>
        <taxon>Xylariomycetidae</taxon>
        <taxon>Xylariales</taxon>
        <taxon>Xylariaceae</taxon>
        <taxon>Xylaria</taxon>
    </lineage>
</organism>
<evidence type="ECO:0000313" key="3">
    <source>
        <dbReference type="Proteomes" id="UP000319160"/>
    </source>
</evidence>
<keyword evidence="3" id="KW-1185">Reference proteome</keyword>
<gene>
    <name evidence="2" type="ORF">FHL15_010363</name>
</gene>
<feature type="compositionally biased region" description="Basic and acidic residues" evidence="1">
    <location>
        <begin position="512"/>
        <end position="523"/>
    </location>
</feature>
<feature type="compositionally biased region" description="Polar residues" evidence="1">
    <location>
        <begin position="494"/>
        <end position="505"/>
    </location>
</feature>
<feature type="region of interest" description="Disordered" evidence="1">
    <location>
        <begin position="689"/>
        <end position="752"/>
    </location>
</feature>
<dbReference type="Proteomes" id="UP000319160">
    <property type="component" value="Unassembled WGS sequence"/>
</dbReference>
<accession>A0A553HLH0</accession>
<dbReference type="EMBL" id="VFLP01000080">
    <property type="protein sequence ID" value="TRX88793.1"/>
    <property type="molecule type" value="Genomic_DNA"/>
</dbReference>
<feature type="compositionally biased region" description="Pro residues" evidence="1">
    <location>
        <begin position="148"/>
        <end position="162"/>
    </location>
</feature>